<dbReference type="STRING" id="1388766.A0A017S7F2"/>
<dbReference type="GO" id="GO:0004029">
    <property type="term" value="F:aldehyde dehydrogenase (NAD+) activity"/>
    <property type="evidence" value="ECO:0007669"/>
    <property type="project" value="UniProtKB-EC"/>
</dbReference>
<evidence type="ECO:0000256" key="6">
    <source>
        <dbReference type="RuleBase" id="RU003345"/>
    </source>
</evidence>
<evidence type="ECO:0000256" key="4">
    <source>
        <dbReference type="ARBA" id="ARBA00049194"/>
    </source>
</evidence>
<evidence type="ECO:0000256" key="2">
    <source>
        <dbReference type="ARBA" id="ARBA00023002"/>
    </source>
</evidence>
<dbReference type="InterPro" id="IPR016161">
    <property type="entry name" value="Ald_DH/histidinol_DH"/>
</dbReference>
<dbReference type="InterPro" id="IPR029510">
    <property type="entry name" value="Ald_DH_CS_GLU"/>
</dbReference>
<dbReference type="InterPro" id="IPR015590">
    <property type="entry name" value="Aldehyde_DH_dom"/>
</dbReference>
<dbReference type="Gene3D" id="3.40.309.10">
    <property type="entry name" value="Aldehyde Dehydrogenase, Chain A, domain 2"/>
    <property type="match status" value="1"/>
</dbReference>
<dbReference type="Gene3D" id="3.40.605.10">
    <property type="entry name" value="Aldehyde Dehydrogenase, Chain A, domain 1"/>
    <property type="match status" value="1"/>
</dbReference>
<accession>A0A017S7F2</accession>
<proteinExistence type="inferred from homology"/>
<dbReference type="SUPFAM" id="SSF53720">
    <property type="entry name" value="ALDH-like"/>
    <property type="match status" value="1"/>
</dbReference>
<comment type="catalytic activity">
    <reaction evidence="4">
        <text>an aldehyde + NAD(+) + H2O = a carboxylate + NADH + 2 H(+)</text>
        <dbReference type="Rhea" id="RHEA:16185"/>
        <dbReference type="ChEBI" id="CHEBI:15377"/>
        <dbReference type="ChEBI" id="CHEBI:15378"/>
        <dbReference type="ChEBI" id="CHEBI:17478"/>
        <dbReference type="ChEBI" id="CHEBI:29067"/>
        <dbReference type="ChEBI" id="CHEBI:57540"/>
        <dbReference type="ChEBI" id="CHEBI:57945"/>
        <dbReference type="EC" id="1.2.1.3"/>
    </reaction>
</comment>
<dbReference type="FunFam" id="3.40.605.10:FF:000007">
    <property type="entry name" value="NAD/NADP-dependent betaine aldehyde dehydrogenase"/>
    <property type="match status" value="1"/>
</dbReference>
<reference evidence="9" key="1">
    <citation type="journal article" date="2014" name="Nat. Commun.">
        <title>Genomic adaptations of the halophilic Dead Sea filamentous fungus Eurotium rubrum.</title>
        <authorList>
            <person name="Kis-Papo T."/>
            <person name="Weig A.R."/>
            <person name="Riley R."/>
            <person name="Persoh D."/>
            <person name="Salamov A."/>
            <person name="Sun H."/>
            <person name="Lipzen A."/>
            <person name="Wasser S.P."/>
            <person name="Rambold G."/>
            <person name="Grigoriev I.V."/>
            <person name="Nevo E."/>
        </authorList>
    </citation>
    <scope>NUCLEOTIDE SEQUENCE [LARGE SCALE GENOMIC DNA]</scope>
    <source>
        <strain evidence="9">CBS 135680</strain>
    </source>
</reference>
<dbReference type="EMBL" id="KK088434">
    <property type="protein sequence ID" value="EYE92897.1"/>
    <property type="molecule type" value="Genomic_DNA"/>
</dbReference>
<gene>
    <name evidence="8" type="ORF">EURHEDRAFT_379679</name>
</gene>
<protein>
    <recommendedName>
        <fullName evidence="3">aldehyde dehydrogenase (NAD(+))</fullName>
        <ecNumber evidence="3">1.2.1.3</ecNumber>
    </recommendedName>
</protein>
<dbReference type="Proteomes" id="UP000019804">
    <property type="component" value="Unassembled WGS sequence"/>
</dbReference>
<dbReference type="PROSITE" id="PS00687">
    <property type="entry name" value="ALDEHYDE_DEHYDR_GLU"/>
    <property type="match status" value="1"/>
</dbReference>
<dbReference type="OrthoDB" id="310895at2759"/>
<keyword evidence="9" id="KW-1185">Reference proteome</keyword>
<evidence type="ECO:0000313" key="9">
    <source>
        <dbReference type="Proteomes" id="UP000019804"/>
    </source>
</evidence>
<comment type="similarity">
    <text evidence="1 6">Belongs to the aldehyde dehydrogenase family.</text>
</comment>
<feature type="active site" evidence="5">
    <location>
        <position position="243"/>
    </location>
</feature>
<dbReference type="InterPro" id="IPR016162">
    <property type="entry name" value="Ald_DH_N"/>
</dbReference>
<dbReference type="GeneID" id="63694324"/>
<dbReference type="CDD" id="cd07106">
    <property type="entry name" value="ALDH_AldA-AAD23400"/>
    <property type="match status" value="1"/>
</dbReference>
<sequence length="475" mass="51820">MDTTTFRNVINNELTTTAETRHGINPATAQPNPPVPVATREDLDRAVDAAQQAFKKWSKTTFEQRRAALHAYADAIEKNKDALAALLTMEQGKPLTQSAMEIGFGIQWVRGIPNIEIPENVIEDTEERRVIQRHTPIGVACAIVPWNFPVLLALGKITPAVYTGNTIIVKPSPFTPYCDLKLVELATKFFPPGVVQALSGDDSLGPWCTEHPGIGKISFTGSSQTGQRVMASCAKTIKRVTLELGGNDPCIVCDDVDVDTVVPKVGIFSFLCTSQICMMIKRLYVHERIYDEFRAKLAEFVKSLPVGDGTKPETFFGPVQNAMQFDKVKELFADTAKSGYKTALGGNIPDSSASPGYFVQPTIVDNPPEDSRVVQEEPFGPILPMMKWSDEDDVIARANGTDSALGASVWTKDMDRATRMADQLVAGSVWVNSHFDISPNAPFGGHKGSGLGTEWGINGLLGYCNSQTLWLKKSP</sequence>
<dbReference type="FunFam" id="3.40.309.10:FF:000032">
    <property type="entry name" value="Probable aldehyde dehydrogenase"/>
    <property type="match status" value="1"/>
</dbReference>
<evidence type="ECO:0000256" key="1">
    <source>
        <dbReference type="ARBA" id="ARBA00009986"/>
    </source>
</evidence>
<keyword evidence="2 6" id="KW-0560">Oxidoreductase</keyword>
<dbReference type="InterPro" id="IPR016163">
    <property type="entry name" value="Ald_DH_C"/>
</dbReference>
<evidence type="ECO:0000259" key="7">
    <source>
        <dbReference type="Pfam" id="PF00171"/>
    </source>
</evidence>
<dbReference type="PANTHER" id="PTHR11699">
    <property type="entry name" value="ALDEHYDE DEHYDROGENASE-RELATED"/>
    <property type="match status" value="1"/>
</dbReference>
<dbReference type="EC" id="1.2.1.3" evidence="3"/>
<dbReference type="HOGENOM" id="CLU_005391_0_0_1"/>
<dbReference type="AlphaFoldDB" id="A0A017S7F2"/>
<organism evidence="8 9">
    <name type="scientific">Aspergillus ruber (strain CBS 135680)</name>
    <dbReference type="NCBI Taxonomy" id="1388766"/>
    <lineage>
        <taxon>Eukaryota</taxon>
        <taxon>Fungi</taxon>
        <taxon>Dikarya</taxon>
        <taxon>Ascomycota</taxon>
        <taxon>Pezizomycotina</taxon>
        <taxon>Eurotiomycetes</taxon>
        <taxon>Eurotiomycetidae</taxon>
        <taxon>Eurotiales</taxon>
        <taxon>Aspergillaceae</taxon>
        <taxon>Aspergillus</taxon>
        <taxon>Aspergillus subgen. Aspergillus</taxon>
    </lineage>
</organism>
<dbReference type="RefSeq" id="XP_040636585.1">
    <property type="nucleotide sequence ID" value="XM_040779200.1"/>
</dbReference>
<dbReference type="InterPro" id="IPR044086">
    <property type="entry name" value="LUC3-like"/>
</dbReference>
<feature type="domain" description="Aldehyde dehydrogenase" evidence="7">
    <location>
        <begin position="19"/>
        <end position="468"/>
    </location>
</feature>
<name>A0A017S7F2_ASPRC</name>
<dbReference type="Pfam" id="PF00171">
    <property type="entry name" value="Aldedh"/>
    <property type="match status" value="1"/>
</dbReference>
<evidence type="ECO:0000256" key="5">
    <source>
        <dbReference type="PROSITE-ProRule" id="PRU10007"/>
    </source>
</evidence>
<evidence type="ECO:0000256" key="3">
    <source>
        <dbReference type="ARBA" id="ARBA00024226"/>
    </source>
</evidence>
<evidence type="ECO:0000313" key="8">
    <source>
        <dbReference type="EMBL" id="EYE92897.1"/>
    </source>
</evidence>